<feature type="compositionally biased region" description="Polar residues" evidence="5">
    <location>
        <begin position="440"/>
        <end position="451"/>
    </location>
</feature>
<comment type="subcellular location">
    <subcellularLocation>
        <location evidence="1">Nucleus</location>
    </subcellularLocation>
</comment>
<keyword evidence="4" id="KW-0539">Nucleus</keyword>
<evidence type="ECO:0000256" key="4">
    <source>
        <dbReference type="ARBA" id="ARBA00023242"/>
    </source>
</evidence>
<feature type="region of interest" description="Disordered" evidence="5">
    <location>
        <begin position="206"/>
        <end position="245"/>
    </location>
</feature>
<dbReference type="PANTHER" id="PTHR13484:SF0">
    <property type="entry name" value="PRE-MRNA 3'-END-PROCESSING FACTOR FIP1"/>
    <property type="match status" value="1"/>
</dbReference>
<feature type="compositionally biased region" description="Low complexity" evidence="5">
    <location>
        <begin position="452"/>
        <end position="482"/>
    </location>
</feature>
<evidence type="ECO:0000313" key="7">
    <source>
        <dbReference type="EMBL" id="TFL03393.1"/>
    </source>
</evidence>
<accession>A0A5C3QN54</accession>
<dbReference type="GO" id="GO:0005847">
    <property type="term" value="C:mRNA cleavage and polyadenylation specificity factor complex"/>
    <property type="evidence" value="ECO:0007669"/>
    <property type="project" value="TreeGrafter"/>
</dbReference>
<dbReference type="AlphaFoldDB" id="A0A5C3QN54"/>
<feature type="compositionally biased region" description="Pro residues" evidence="5">
    <location>
        <begin position="524"/>
        <end position="536"/>
    </location>
</feature>
<dbReference type="Pfam" id="PF05182">
    <property type="entry name" value="Fip1"/>
    <property type="match status" value="1"/>
</dbReference>
<feature type="compositionally biased region" description="Polar residues" evidence="5">
    <location>
        <begin position="151"/>
        <end position="174"/>
    </location>
</feature>
<dbReference type="InterPro" id="IPR051187">
    <property type="entry name" value="Pre-mRNA_3'-end_processing_reg"/>
</dbReference>
<feature type="compositionally biased region" description="Low complexity" evidence="5">
    <location>
        <begin position="14"/>
        <end position="38"/>
    </location>
</feature>
<feature type="compositionally biased region" description="Pro residues" evidence="5">
    <location>
        <begin position="236"/>
        <end position="245"/>
    </location>
</feature>
<feature type="region of interest" description="Disordered" evidence="5">
    <location>
        <begin position="1"/>
        <end position="191"/>
    </location>
</feature>
<dbReference type="InterPro" id="IPR007854">
    <property type="entry name" value="Fip1_dom"/>
</dbReference>
<evidence type="ECO:0000259" key="6">
    <source>
        <dbReference type="Pfam" id="PF05182"/>
    </source>
</evidence>
<feature type="compositionally biased region" description="Acidic residues" evidence="5">
    <location>
        <begin position="71"/>
        <end position="99"/>
    </location>
</feature>
<feature type="compositionally biased region" description="Gly residues" evidence="5">
    <location>
        <begin position="219"/>
        <end position="230"/>
    </location>
</feature>
<feature type="compositionally biased region" description="Acidic residues" evidence="5">
    <location>
        <begin position="1"/>
        <end position="11"/>
    </location>
</feature>
<sequence length="570" mass="59455">MPMLDDDDDDLYGASAPRQQQPAAVQPAAAPKETTPAPVIDTESTDDTLPSFGAPEPQVESDDGEAIKLDDSDEEMRDGDGGEEEEGEEDEEEDDDIEIITEAPSRSLDLRAARPPVQRAQSSAHPPPVHNRAAQPSLTTEYTPHTRGVPTPSQVRQQIPQATADSSLPSQAPNVTGAGTHYQQGGTPLPVAGHEAVLGQEVAPDGQLAPQHMGPGHQQTGGGGGGGGGEEGPDPNTLPPVTAPPSHPPIEPEVVGTFDGRSILEHDLGGLENKPWRRPGSDLADWFNYGFDELSWEAYCYRRRDMGDVAAGVKANVVNFSGMPEDQLAALPLELRQMVMTGATALGGALPPNANPNAGPMMAGMMPMDMMGMGGVGGMNGGVGVGGMNGGEIQHHHGMMGMQGPDGGMGMEMMQGEQGYGHMMGMGGEFGVGPQDGMNQQMFNPQQHGMEQQSTTPVQMPPQQQSTPQPQVVTPLQQQLTGPGSGQRGSGFRGRGGPPTMPGGGRGGRGGSGFAARGGRVPIPVRPASPLPPGVPTGPRNQNKYKDRDNNAPAVDGLDYGGENAEGRRI</sequence>
<evidence type="ECO:0000256" key="2">
    <source>
        <dbReference type="ARBA" id="ARBA00007459"/>
    </source>
</evidence>
<dbReference type="Proteomes" id="UP000305067">
    <property type="component" value="Unassembled WGS sequence"/>
</dbReference>
<dbReference type="GO" id="GO:0006397">
    <property type="term" value="P:mRNA processing"/>
    <property type="evidence" value="ECO:0007669"/>
    <property type="project" value="UniProtKB-KW"/>
</dbReference>
<keyword evidence="3" id="KW-0507">mRNA processing</keyword>
<dbReference type="PANTHER" id="PTHR13484">
    <property type="entry name" value="FIP1-LIKE 1 PROTEIN"/>
    <property type="match status" value="1"/>
</dbReference>
<reference evidence="7 8" key="1">
    <citation type="journal article" date="2019" name="Nat. Ecol. Evol.">
        <title>Megaphylogeny resolves global patterns of mushroom evolution.</title>
        <authorList>
            <person name="Varga T."/>
            <person name="Krizsan K."/>
            <person name="Foldi C."/>
            <person name="Dima B."/>
            <person name="Sanchez-Garcia M."/>
            <person name="Sanchez-Ramirez S."/>
            <person name="Szollosi G.J."/>
            <person name="Szarkandi J.G."/>
            <person name="Papp V."/>
            <person name="Albert L."/>
            <person name="Andreopoulos W."/>
            <person name="Angelini C."/>
            <person name="Antonin V."/>
            <person name="Barry K.W."/>
            <person name="Bougher N.L."/>
            <person name="Buchanan P."/>
            <person name="Buyck B."/>
            <person name="Bense V."/>
            <person name="Catcheside P."/>
            <person name="Chovatia M."/>
            <person name="Cooper J."/>
            <person name="Damon W."/>
            <person name="Desjardin D."/>
            <person name="Finy P."/>
            <person name="Geml J."/>
            <person name="Haridas S."/>
            <person name="Hughes K."/>
            <person name="Justo A."/>
            <person name="Karasinski D."/>
            <person name="Kautmanova I."/>
            <person name="Kiss B."/>
            <person name="Kocsube S."/>
            <person name="Kotiranta H."/>
            <person name="LaButti K.M."/>
            <person name="Lechner B.E."/>
            <person name="Liimatainen K."/>
            <person name="Lipzen A."/>
            <person name="Lukacs Z."/>
            <person name="Mihaltcheva S."/>
            <person name="Morgado L.N."/>
            <person name="Niskanen T."/>
            <person name="Noordeloos M.E."/>
            <person name="Ohm R.A."/>
            <person name="Ortiz-Santana B."/>
            <person name="Ovrebo C."/>
            <person name="Racz N."/>
            <person name="Riley R."/>
            <person name="Savchenko A."/>
            <person name="Shiryaev A."/>
            <person name="Soop K."/>
            <person name="Spirin V."/>
            <person name="Szebenyi C."/>
            <person name="Tomsovsky M."/>
            <person name="Tulloss R.E."/>
            <person name="Uehling J."/>
            <person name="Grigoriev I.V."/>
            <person name="Vagvolgyi C."/>
            <person name="Papp T."/>
            <person name="Martin F.M."/>
            <person name="Miettinen O."/>
            <person name="Hibbett D.S."/>
            <person name="Nagy L.G."/>
        </authorList>
    </citation>
    <scope>NUCLEOTIDE SEQUENCE [LARGE SCALE GENOMIC DNA]</scope>
    <source>
        <strain evidence="7 8">CBS 309.79</strain>
    </source>
</reference>
<evidence type="ECO:0000313" key="8">
    <source>
        <dbReference type="Proteomes" id="UP000305067"/>
    </source>
</evidence>
<evidence type="ECO:0000256" key="5">
    <source>
        <dbReference type="SAM" id="MobiDB-lite"/>
    </source>
</evidence>
<dbReference type="EMBL" id="ML178820">
    <property type="protein sequence ID" value="TFL03393.1"/>
    <property type="molecule type" value="Genomic_DNA"/>
</dbReference>
<keyword evidence="8" id="KW-1185">Reference proteome</keyword>
<evidence type="ECO:0000256" key="3">
    <source>
        <dbReference type="ARBA" id="ARBA00022664"/>
    </source>
</evidence>
<comment type="similarity">
    <text evidence="2">Belongs to the FIP1 family.</text>
</comment>
<feature type="compositionally biased region" description="Gly residues" evidence="5">
    <location>
        <begin position="483"/>
        <end position="513"/>
    </location>
</feature>
<dbReference type="OrthoDB" id="1917198at2759"/>
<dbReference type="STRING" id="1884261.A0A5C3QN54"/>
<proteinExistence type="inferred from homology"/>
<evidence type="ECO:0000256" key="1">
    <source>
        <dbReference type="ARBA" id="ARBA00004123"/>
    </source>
</evidence>
<gene>
    <name evidence="7" type="ORF">BDV98DRAFT_602841</name>
</gene>
<feature type="region of interest" description="Disordered" evidence="5">
    <location>
        <begin position="440"/>
        <end position="570"/>
    </location>
</feature>
<feature type="compositionally biased region" description="Polar residues" evidence="5">
    <location>
        <begin position="134"/>
        <end position="143"/>
    </location>
</feature>
<feature type="domain" description="Pre-mRNA polyadenylation factor Fip1" evidence="6">
    <location>
        <begin position="266"/>
        <end position="306"/>
    </location>
</feature>
<protein>
    <recommendedName>
        <fullName evidence="6">Pre-mRNA polyadenylation factor Fip1 domain-containing protein</fullName>
    </recommendedName>
</protein>
<organism evidence="7 8">
    <name type="scientific">Pterulicium gracile</name>
    <dbReference type="NCBI Taxonomy" id="1884261"/>
    <lineage>
        <taxon>Eukaryota</taxon>
        <taxon>Fungi</taxon>
        <taxon>Dikarya</taxon>
        <taxon>Basidiomycota</taxon>
        <taxon>Agaricomycotina</taxon>
        <taxon>Agaricomycetes</taxon>
        <taxon>Agaricomycetidae</taxon>
        <taxon>Agaricales</taxon>
        <taxon>Pleurotineae</taxon>
        <taxon>Pterulaceae</taxon>
        <taxon>Pterulicium</taxon>
    </lineage>
</organism>
<name>A0A5C3QN54_9AGAR</name>